<dbReference type="InterPro" id="IPR008979">
    <property type="entry name" value="Galactose-bd-like_sf"/>
</dbReference>
<dbReference type="InterPro" id="IPR023827">
    <property type="entry name" value="Peptidase_S8_Asp-AS"/>
</dbReference>
<feature type="domain" description="P/Homo B" evidence="8">
    <location>
        <begin position="411"/>
        <end position="532"/>
    </location>
</feature>
<keyword evidence="4 5" id="KW-0720">Serine protease</keyword>
<dbReference type="RefSeq" id="WP_228769840.1">
    <property type="nucleotide sequence ID" value="NZ_FNDV01000005.1"/>
</dbReference>
<gene>
    <name evidence="9" type="ORF">SAMN05192558_104318</name>
</gene>
<dbReference type="PROSITE" id="PS51829">
    <property type="entry name" value="P_HOMO_B"/>
    <property type="match status" value="1"/>
</dbReference>
<dbReference type="AlphaFoldDB" id="A0A1H0LWZ8"/>
<evidence type="ECO:0000256" key="1">
    <source>
        <dbReference type="ARBA" id="ARBA00011073"/>
    </source>
</evidence>
<dbReference type="Proteomes" id="UP000199651">
    <property type="component" value="Unassembled WGS sequence"/>
</dbReference>
<dbReference type="SUPFAM" id="SSF49785">
    <property type="entry name" value="Galactose-binding domain-like"/>
    <property type="match status" value="1"/>
</dbReference>
<sequence length="532" mass="53786">MGFKRPVRLAVMGVLASGALMAAVVPAFAAPSAPPEAQVRGAGAPGTVKDNYIVVLKDDAGLRASAASVDTTTRDLAAKYGATRKLTYTATILGFSATMPEQRARQLAADPLVAYVEQDGIAHGFGEQPNPPSYGLDRIDQESLPLDNKYTYPNDGEGATVYVVDSGITGSHPDFGGRVTSGKDFIDNDTNTTDCHGHGSHVAGTVGGTSHGVAKKVKLVGVRVLGCDNSGAWSGIIGGFDWVTQNAGPNSILQASLGGSTNTSVDDAAKRAVAKGITTVLAAGNNGSDACTFSPARIPEAITVAASNDKDVRATFPNGAMSNYGTCVDLFAPGNLITSVNKDGGAKQMSGTSMAAPHVSGAAAIYLTAKPGGSPATVAQAILDASVAGKITNIGSGSPNKLLNVTKLGGTNPGPGTCAAPTNSTTTAIPDAGAAVESSVTVSNCTGNASATTSVKVDITHSYSADLLVELVGPSGTAYTLQRAGGVGDAGGIHTTFSVNASSETKNGTWKLRVTDVYRYDTGSITSWTLTP</sequence>
<evidence type="ECO:0000313" key="9">
    <source>
        <dbReference type="EMBL" id="SDO72665.1"/>
    </source>
</evidence>
<evidence type="ECO:0000259" key="8">
    <source>
        <dbReference type="PROSITE" id="PS51829"/>
    </source>
</evidence>
<keyword evidence="2 5" id="KW-0645">Protease</keyword>
<dbReference type="PROSITE" id="PS00137">
    <property type="entry name" value="SUBTILASE_HIS"/>
    <property type="match status" value="1"/>
</dbReference>
<protein>
    <submittedName>
        <fullName evidence="9">Serine protease, subtilisin family</fullName>
    </submittedName>
</protein>
<dbReference type="InterPro" id="IPR036852">
    <property type="entry name" value="Peptidase_S8/S53_dom_sf"/>
</dbReference>
<dbReference type="PANTHER" id="PTHR43806:SF11">
    <property type="entry name" value="CEREVISIN-RELATED"/>
    <property type="match status" value="1"/>
</dbReference>
<dbReference type="Gene3D" id="3.30.70.80">
    <property type="entry name" value="Peptidase S8 propeptide/proteinase inhibitor I9"/>
    <property type="match status" value="1"/>
</dbReference>
<feature type="signal peptide" evidence="7">
    <location>
        <begin position="1"/>
        <end position="29"/>
    </location>
</feature>
<dbReference type="SUPFAM" id="SSF54897">
    <property type="entry name" value="Protease propeptides/inhibitors"/>
    <property type="match status" value="1"/>
</dbReference>
<dbReference type="InterPro" id="IPR050131">
    <property type="entry name" value="Peptidase_S8_subtilisin-like"/>
</dbReference>
<keyword evidence="10" id="KW-1185">Reference proteome</keyword>
<dbReference type="InterPro" id="IPR034193">
    <property type="entry name" value="PCSK9_ProteinaseK-like"/>
</dbReference>
<evidence type="ECO:0000313" key="10">
    <source>
        <dbReference type="Proteomes" id="UP000199651"/>
    </source>
</evidence>
<dbReference type="PANTHER" id="PTHR43806">
    <property type="entry name" value="PEPTIDASE S8"/>
    <property type="match status" value="1"/>
</dbReference>
<dbReference type="SUPFAM" id="SSF52743">
    <property type="entry name" value="Subtilisin-like"/>
    <property type="match status" value="1"/>
</dbReference>
<evidence type="ECO:0000256" key="6">
    <source>
        <dbReference type="RuleBase" id="RU003355"/>
    </source>
</evidence>
<dbReference type="InterPro" id="IPR000209">
    <property type="entry name" value="Peptidase_S8/S53_dom"/>
</dbReference>
<dbReference type="STRING" id="504798.SAMN05421871_105142"/>
<organism evidence="9 10">
    <name type="scientific">Actinokineospora alba</name>
    <dbReference type="NCBI Taxonomy" id="504798"/>
    <lineage>
        <taxon>Bacteria</taxon>
        <taxon>Bacillati</taxon>
        <taxon>Actinomycetota</taxon>
        <taxon>Actinomycetes</taxon>
        <taxon>Pseudonocardiales</taxon>
        <taxon>Pseudonocardiaceae</taxon>
        <taxon>Actinokineospora</taxon>
    </lineage>
</organism>
<evidence type="ECO:0000256" key="4">
    <source>
        <dbReference type="ARBA" id="ARBA00022825"/>
    </source>
</evidence>
<reference evidence="10" key="1">
    <citation type="submission" date="2016-10" db="EMBL/GenBank/DDBJ databases">
        <authorList>
            <person name="Varghese N."/>
            <person name="Submissions S."/>
        </authorList>
    </citation>
    <scope>NUCLEOTIDE SEQUENCE [LARGE SCALE GENOMIC DNA]</scope>
    <source>
        <strain evidence="10">IBRC-M 10655</strain>
    </source>
</reference>
<dbReference type="PROSITE" id="PS00138">
    <property type="entry name" value="SUBTILASE_SER"/>
    <property type="match status" value="1"/>
</dbReference>
<proteinExistence type="inferred from homology"/>
<dbReference type="GO" id="GO:0006508">
    <property type="term" value="P:proteolysis"/>
    <property type="evidence" value="ECO:0007669"/>
    <property type="project" value="UniProtKB-KW"/>
</dbReference>
<feature type="active site" description="Charge relay system" evidence="5">
    <location>
        <position position="353"/>
    </location>
</feature>
<feature type="active site" description="Charge relay system" evidence="5">
    <location>
        <position position="198"/>
    </location>
</feature>
<dbReference type="Pfam" id="PF05922">
    <property type="entry name" value="Inhibitor_I9"/>
    <property type="match status" value="1"/>
</dbReference>
<keyword evidence="7" id="KW-0732">Signal</keyword>
<dbReference type="InterPro" id="IPR015500">
    <property type="entry name" value="Peptidase_S8_subtilisin-rel"/>
</dbReference>
<keyword evidence="3 5" id="KW-0378">Hydrolase</keyword>
<comment type="similarity">
    <text evidence="1 5 6">Belongs to the peptidase S8 family.</text>
</comment>
<feature type="chain" id="PRO_5011546813" evidence="7">
    <location>
        <begin position="30"/>
        <end position="532"/>
    </location>
</feature>
<evidence type="ECO:0000256" key="3">
    <source>
        <dbReference type="ARBA" id="ARBA00022801"/>
    </source>
</evidence>
<dbReference type="GO" id="GO:0004252">
    <property type="term" value="F:serine-type endopeptidase activity"/>
    <property type="evidence" value="ECO:0007669"/>
    <property type="project" value="UniProtKB-UniRule"/>
</dbReference>
<evidence type="ECO:0000256" key="5">
    <source>
        <dbReference type="PROSITE-ProRule" id="PRU01240"/>
    </source>
</evidence>
<dbReference type="Gene3D" id="2.60.120.260">
    <property type="entry name" value="Galactose-binding domain-like"/>
    <property type="match status" value="1"/>
</dbReference>
<dbReference type="InterPro" id="IPR023828">
    <property type="entry name" value="Peptidase_S8_Ser-AS"/>
</dbReference>
<dbReference type="Gene3D" id="3.40.50.200">
    <property type="entry name" value="Peptidase S8/S53 domain"/>
    <property type="match status" value="1"/>
</dbReference>
<dbReference type="FunFam" id="3.40.50.200:FF:000014">
    <property type="entry name" value="Proteinase K"/>
    <property type="match status" value="1"/>
</dbReference>
<dbReference type="GO" id="GO:0005615">
    <property type="term" value="C:extracellular space"/>
    <property type="evidence" value="ECO:0007669"/>
    <property type="project" value="TreeGrafter"/>
</dbReference>
<name>A0A1H0LWZ8_9PSEU</name>
<dbReference type="PROSITE" id="PS00136">
    <property type="entry name" value="SUBTILASE_ASP"/>
    <property type="match status" value="1"/>
</dbReference>
<dbReference type="Pfam" id="PF01483">
    <property type="entry name" value="P_proprotein"/>
    <property type="match status" value="1"/>
</dbReference>
<dbReference type="PRINTS" id="PR00723">
    <property type="entry name" value="SUBTILISIN"/>
</dbReference>
<evidence type="ECO:0000256" key="2">
    <source>
        <dbReference type="ARBA" id="ARBA00022670"/>
    </source>
</evidence>
<dbReference type="EMBL" id="FNJB01000004">
    <property type="protein sequence ID" value="SDO72665.1"/>
    <property type="molecule type" value="Genomic_DNA"/>
</dbReference>
<evidence type="ECO:0000256" key="7">
    <source>
        <dbReference type="SAM" id="SignalP"/>
    </source>
</evidence>
<dbReference type="InterPro" id="IPR037045">
    <property type="entry name" value="S8pro/Inhibitor_I9_sf"/>
</dbReference>
<dbReference type="PROSITE" id="PS51892">
    <property type="entry name" value="SUBTILASE"/>
    <property type="match status" value="1"/>
</dbReference>
<dbReference type="InterPro" id="IPR022398">
    <property type="entry name" value="Peptidase_S8_His-AS"/>
</dbReference>
<dbReference type="Pfam" id="PF00082">
    <property type="entry name" value="Peptidase_S8"/>
    <property type="match status" value="1"/>
</dbReference>
<dbReference type="InterPro" id="IPR002884">
    <property type="entry name" value="P_dom"/>
</dbReference>
<dbReference type="CDD" id="cd04077">
    <property type="entry name" value="Peptidases_S8_PCSK9_ProteinaseK_like"/>
    <property type="match status" value="1"/>
</dbReference>
<dbReference type="InterPro" id="IPR010259">
    <property type="entry name" value="S8pro/Inhibitor_I9"/>
</dbReference>
<accession>A0A1H0LWZ8</accession>
<feature type="active site" description="Charge relay system" evidence="5">
    <location>
        <position position="165"/>
    </location>
</feature>